<evidence type="ECO:0000256" key="1">
    <source>
        <dbReference type="ARBA" id="ARBA00004826"/>
    </source>
</evidence>
<comment type="similarity">
    <text evidence="2 10">Belongs to the IPP isomerase type 1 family.</text>
</comment>
<accession>A0A0Y0P6V6</accession>
<evidence type="ECO:0000256" key="2">
    <source>
        <dbReference type="ARBA" id="ARBA00007579"/>
    </source>
</evidence>
<evidence type="ECO:0000256" key="4">
    <source>
        <dbReference type="ARBA" id="ARBA00022490"/>
    </source>
</evidence>
<dbReference type="RefSeq" id="WP_067230812.1">
    <property type="nucleotide sequence ID" value="NZ_CP014145.1"/>
</dbReference>
<evidence type="ECO:0000256" key="8">
    <source>
        <dbReference type="ARBA" id="ARBA00023229"/>
    </source>
</evidence>
<comment type="function">
    <text evidence="10">Catalyzes the 1,3-allylic rearrangement of the homoallylic substrate isopentenyl (IPP) to its highly electrophilic allylic isomer, dimethylallyl diphosphate (DMAPP).</text>
</comment>
<dbReference type="PANTHER" id="PTHR10885">
    <property type="entry name" value="ISOPENTENYL-DIPHOSPHATE DELTA-ISOMERASE"/>
    <property type="match status" value="1"/>
</dbReference>
<proteinExistence type="inferred from homology"/>
<evidence type="ECO:0000256" key="3">
    <source>
        <dbReference type="ARBA" id="ARBA00012057"/>
    </source>
</evidence>
<feature type="active site" evidence="10 11">
    <location>
        <position position="122"/>
    </location>
</feature>
<feature type="domain" description="Nudix hydrolase" evidence="12">
    <location>
        <begin position="32"/>
        <end position="170"/>
    </location>
</feature>
<evidence type="ECO:0000256" key="5">
    <source>
        <dbReference type="ARBA" id="ARBA00022723"/>
    </source>
</evidence>
<keyword evidence="4 10" id="KW-0963">Cytoplasm</keyword>
<dbReference type="CDD" id="cd02885">
    <property type="entry name" value="NUDIX_IPP_Isomerase"/>
    <property type="match status" value="1"/>
</dbReference>
<dbReference type="SUPFAM" id="SSF55811">
    <property type="entry name" value="Nudix"/>
    <property type="match status" value="1"/>
</dbReference>
<evidence type="ECO:0000256" key="9">
    <source>
        <dbReference type="ARBA" id="ARBA00023235"/>
    </source>
</evidence>
<dbReference type="HAMAP" id="MF_00202">
    <property type="entry name" value="Idi"/>
    <property type="match status" value="1"/>
</dbReference>
<dbReference type="UniPathway" id="UPA00059">
    <property type="reaction ID" value="UER00104"/>
</dbReference>
<feature type="binding site" evidence="10">
    <location>
        <position position="122"/>
    </location>
    <ligand>
        <name>Mn(2+)</name>
        <dbReference type="ChEBI" id="CHEBI:29035"/>
    </ligand>
</feature>
<dbReference type="GO" id="GO:0005737">
    <property type="term" value="C:cytoplasm"/>
    <property type="evidence" value="ECO:0007669"/>
    <property type="project" value="UniProtKB-SubCell"/>
</dbReference>
<dbReference type="InterPro" id="IPR056375">
    <property type="entry name" value="Idi_bact"/>
</dbReference>
<comment type="catalytic activity">
    <reaction evidence="10">
        <text>isopentenyl diphosphate = dimethylallyl diphosphate</text>
        <dbReference type="Rhea" id="RHEA:23284"/>
        <dbReference type="ChEBI" id="CHEBI:57623"/>
        <dbReference type="ChEBI" id="CHEBI:128769"/>
        <dbReference type="EC" id="5.3.3.2"/>
    </reaction>
</comment>
<keyword evidence="5 10" id="KW-0479">Metal-binding</keyword>
<organism evidence="13 14">
    <name type="scientific">Microterricola viridarii</name>
    <dbReference type="NCBI Taxonomy" id="412690"/>
    <lineage>
        <taxon>Bacteria</taxon>
        <taxon>Bacillati</taxon>
        <taxon>Actinomycetota</taxon>
        <taxon>Actinomycetes</taxon>
        <taxon>Micrococcales</taxon>
        <taxon>Microbacteriaceae</taxon>
        <taxon>Microterricola</taxon>
    </lineage>
</organism>
<dbReference type="AlphaFoldDB" id="A0A0Y0P6V6"/>
<dbReference type="InterPro" id="IPR000086">
    <property type="entry name" value="NUDIX_hydrolase_dom"/>
</dbReference>
<dbReference type="PANTHER" id="PTHR10885:SF0">
    <property type="entry name" value="ISOPENTENYL-DIPHOSPHATE DELTA-ISOMERASE"/>
    <property type="match status" value="1"/>
</dbReference>
<keyword evidence="8 10" id="KW-0414">Isoprene biosynthesis</keyword>
<reference evidence="13 14" key="1">
    <citation type="journal article" date="2016" name="J. Biotechnol.">
        <title>First complete genome sequence of a species in the genus Microterricola, an extremophilic cold active enzyme producing bacterial strain ERGS5:02 isolated from Sikkim Himalaya.</title>
        <authorList>
            <person name="Himanshu"/>
            <person name="Swarnkar M.K."/>
            <person name="Singh D."/>
            <person name="Kumar R."/>
        </authorList>
    </citation>
    <scope>NUCLEOTIDE SEQUENCE [LARGE SCALE GENOMIC DNA]</scope>
    <source>
        <strain evidence="13 14">ERGS5:02</strain>
    </source>
</reference>
<dbReference type="NCBIfam" id="TIGR02150">
    <property type="entry name" value="IPP_isom_1"/>
    <property type="match status" value="1"/>
</dbReference>
<dbReference type="GO" id="GO:0046872">
    <property type="term" value="F:metal ion binding"/>
    <property type="evidence" value="ECO:0007669"/>
    <property type="project" value="UniProtKB-KW"/>
</dbReference>
<feature type="binding site" evidence="10">
    <location>
        <position position="34"/>
    </location>
    <ligand>
        <name>Mn(2+)</name>
        <dbReference type="ChEBI" id="CHEBI:29035"/>
    </ligand>
</feature>
<evidence type="ECO:0000256" key="6">
    <source>
        <dbReference type="ARBA" id="ARBA00022842"/>
    </source>
</evidence>
<feature type="binding site" evidence="10">
    <location>
        <position position="71"/>
    </location>
    <ligand>
        <name>Mn(2+)</name>
        <dbReference type="ChEBI" id="CHEBI:29035"/>
    </ligand>
</feature>
<protein>
    <recommendedName>
        <fullName evidence="3 10">Isopentenyl-diphosphate Delta-isomerase</fullName>
        <shortName evidence="10">IPP isomerase</shortName>
        <ecNumber evidence="3 10">5.3.3.2</ecNumber>
    </recommendedName>
    <alternativeName>
        <fullName evidence="10">IPP:DMAPP isomerase</fullName>
    </alternativeName>
    <alternativeName>
        <fullName evidence="10">Isopentenyl pyrophosphate isomerase</fullName>
    </alternativeName>
</protein>
<comment type="pathway">
    <text evidence="1 10">Isoprenoid biosynthesis; dimethylallyl diphosphate biosynthesis; dimethylallyl diphosphate from isopentenyl diphosphate: step 1/1.</text>
</comment>
<feature type="active site" evidence="10 11">
    <location>
        <position position="69"/>
    </location>
</feature>
<evidence type="ECO:0000256" key="7">
    <source>
        <dbReference type="ARBA" id="ARBA00023211"/>
    </source>
</evidence>
<comment type="subcellular location">
    <subcellularLocation>
        <location evidence="10">Cytoplasm</location>
    </subcellularLocation>
</comment>
<keyword evidence="14" id="KW-1185">Reference proteome</keyword>
<dbReference type="OrthoDB" id="9809458at2"/>
<gene>
    <name evidence="10" type="primary">idi</name>
    <name evidence="13" type="ORF">AWU67_14905</name>
</gene>
<name>A0A0Y0P6V6_9MICO</name>
<evidence type="ECO:0000313" key="14">
    <source>
        <dbReference type="Proteomes" id="UP000058305"/>
    </source>
</evidence>
<comment type="cofactor">
    <cofactor evidence="10">
        <name>Mg(2+)</name>
        <dbReference type="ChEBI" id="CHEBI:18420"/>
    </cofactor>
    <text evidence="10">Binds 1 Mg(2+) ion per subunit. The magnesium ion binds only when substrate is bound.</text>
</comment>
<dbReference type="InterPro" id="IPR011876">
    <property type="entry name" value="IsopentenylPP_isomerase_typ1"/>
</dbReference>
<dbReference type="GO" id="GO:0004452">
    <property type="term" value="F:isopentenyl-diphosphate delta-isomerase activity"/>
    <property type="evidence" value="ECO:0007669"/>
    <property type="project" value="UniProtKB-UniRule"/>
</dbReference>
<keyword evidence="7 10" id="KW-0464">Manganese</keyword>
<feature type="binding site" evidence="10">
    <location>
        <position position="27"/>
    </location>
    <ligand>
        <name>Mn(2+)</name>
        <dbReference type="ChEBI" id="CHEBI:29035"/>
    </ligand>
</feature>
<dbReference type="PIRSF" id="PIRSF018427">
    <property type="entry name" value="Isopntndiph_ism"/>
    <property type="match status" value="1"/>
</dbReference>
<evidence type="ECO:0000256" key="10">
    <source>
        <dbReference type="HAMAP-Rule" id="MF_00202"/>
    </source>
</evidence>
<sequence>MDTSRELVVLLDERGNASGSADKERLHTTETPLHLAFSCHVSNAAGELLLTRRALGKRSWPGVWTNSFCGHPAPGESMVDAVVRHAQAELGLRLDPALHQLTLELPDFRYRAVDPSGIVENELCPVYTAVIDDRPVPNPAEVMELAWVTPTALAAALAATPWAFSPWLVLQARELGTGVQS</sequence>
<dbReference type="PROSITE" id="PS51462">
    <property type="entry name" value="NUDIX"/>
    <property type="match status" value="1"/>
</dbReference>
<evidence type="ECO:0000313" key="13">
    <source>
        <dbReference type="EMBL" id="AMB59934.1"/>
    </source>
</evidence>
<dbReference type="EMBL" id="CP014145">
    <property type="protein sequence ID" value="AMB59934.1"/>
    <property type="molecule type" value="Genomic_DNA"/>
</dbReference>
<dbReference type="FunFam" id="3.90.79.10:FF:000009">
    <property type="entry name" value="Isopentenyl-diphosphate Delta-isomerase"/>
    <property type="match status" value="1"/>
</dbReference>
<evidence type="ECO:0000256" key="11">
    <source>
        <dbReference type="PIRSR" id="PIRSR018427-1"/>
    </source>
</evidence>
<reference evidence="14" key="2">
    <citation type="submission" date="2016-01" db="EMBL/GenBank/DDBJ databases">
        <title>First complete genome sequence of a species in the genus Microterricola, an extremophilic cold active enzyme producing strain ERGS5:02 isolated from Sikkim Himalaya.</title>
        <authorList>
            <person name="Kumar R."/>
            <person name="Singh D."/>
            <person name="Swarnkar M.K."/>
        </authorList>
    </citation>
    <scope>NUCLEOTIDE SEQUENCE [LARGE SCALE GENOMIC DNA]</scope>
    <source>
        <strain evidence="14">ERGS5:02</strain>
    </source>
</reference>
<comment type="cofactor">
    <cofactor evidence="10">
        <name>Mn(2+)</name>
        <dbReference type="ChEBI" id="CHEBI:29035"/>
    </cofactor>
    <text evidence="10">Binds 1 Mn(2+) ion per subunit.</text>
</comment>
<dbReference type="NCBIfam" id="NF002995">
    <property type="entry name" value="PRK03759.1"/>
    <property type="match status" value="1"/>
</dbReference>
<keyword evidence="6 10" id="KW-0460">Magnesium</keyword>
<dbReference type="EC" id="5.3.3.2" evidence="3 10"/>
<dbReference type="GO" id="GO:0008299">
    <property type="term" value="P:isoprenoid biosynthetic process"/>
    <property type="evidence" value="ECO:0007669"/>
    <property type="project" value="UniProtKB-UniRule"/>
</dbReference>
<dbReference type="Gene3D" id="3.90.79.10">
    <property type="entry name" value="Nucleoside Triphosphate Pyrophosphohydrolase"/>
    <property type="match status" value="1"/>
</dbReference>
<feature type="binding site" evidence="10">
    <location>
        <position position="120"/>
    </location>
    <ligand>
        <name>Mn(2+)</name>
        <dbReference type="ChEBI" id="CHEBI:29035"/>
    </ligand>
</feature>
<feature type="binding site" evidence="10">
    <location>
        <position position="89"/>
    </location>
    <ligand>
        <name>Mg(2+)</name>
        <dbReference type="ChEBI" id="CHEBI:18420"/>
    </ligand>
</feature>
<dbReference type="Pfam" id="PF00293">
    <property type="entry name" value="NUDIX"/>
    <property type="match status" value="1"/>
</dbReference>
<evidence type="ECO:0000259" key="12">
    <source>
        <dbReference type="PROSITE" id="PS51462"/>
    </source>
</evidence>
<dbReference type="InterPro" id="IPR015797">
    <property type="entry name" value="NUDIX_hydrolase-like_dom_sf"/>
</dbReference>
<keyword evidence="9 10" id="KW-0413">Isomerase</keyword>
<dbReference type="Proteomes" id="UP000058305">
    <property type="component" value="Chromosome"/>
</dbReference>
<dbReference type="GO" id="GO:0050992">
    <property type="term" value="P:dimethylallyl diphosphate biosynthetic process"/>
    <property type="evidence" value="ECO:0007669"/>
    <property type="project" value="UniProtKB-UniRule"/>
</dbReference>
<dbReference type="KEGG" id="mvd:AWU67_14905"/>